<dbReference type="InterPro" id="IPR029016">
    <property type="entry name" value="GAF-like_dom_sf"/>
</dbReference>
<feature type="domain" description="HDOD" evidence="1">
    <location>
        <begin position="25"/>
        <end position="227"/>
    </location>
</feature>
<dbReference type="PANTHER" id="PTHR33525">
    <property type="match status" value="1"/>
</dbReference>
<dbReference type="PANTHER" id="PTHR33525:SF3">
    <property type="entry name" value="RIBONUCLEASE Y"/>
    <property type="match status" value="1"/>
</dbReference>
<accession>A0ABT0KLV6</accession>
<protein>
    <submittedName>
        <fullName evidence="2">HDOD domain-containing protein</fullName>
    </submittedName>
</protein>
<evidence type="ECO:0000259" key="1">
    <source>
        <dbReference type="PROSITE" id="PS51833"/>
    </source>
</evidence>
<reference evidence="2 3" key="1">
    <citation type="submission" date="2022-01" db="EMBL/GenBank/DDBJ databases">
        <title>Whole genome-based taxonomy of the Shewanellaceae.</title>
        <authorList>
            <person name="Martin-Rodriguez A.J."/>
        </authorList>
    </citation>
    <scope>NUCLEOTIDE SEQUENCE [LARGE SCALE GENOMIC DNA]</scope>
    <source>
        <strain evidence="2 3">DSM 24955</strain>
    </source>
</reference>
<proteinExistence type="predicted"/>
<sequence length="493" mass="55110">MYLKTSLPITKGVDYWTKRISDQEMPALCSTIRDLEKLAKDDVSSLASLGRSVMHDNALTTRILRVANSAIYNKGTSHVTTVSRAAVVLGFDTIRNICITAKLLTSLLENHNLSESVYQRLIKLMAHSFQSAMISRVMLKDYDEALREEVFIASLLYRIGESAFWSIGGDFVDHLDQALLACDSPKQQKVIVREKLGTSFSQLTQSIARAWGLGDVLTTSLSHPDERMPEIRSIFLANEITDALNQPHVNAEKLNELLTAAAEIQNISLEQCKARLSRCAEATIRLAEDYGAIELVQHLPDTAEIISTLDKPEPLQQFREANLVLQLKKLRELTEFAIHKADFNQVVQTTLEGVLDGVGVDRCAVMLLSPNRKQLSPRIAFGDDADKFKQQLLIEMSGDSNPFLQSINSKKAKWLHEFDERAPADMDAFIGSDFDLSQFKHGFVVAPIVVNDKAIGLFYADKQFSARQLTQQDFDSFCHLTQLANLCFGLTVK</sequence>
<organism evidence="2 3">
    <name type="scientific">Shewanella electrodiphila</name>
    <dbReference type="NCBI Taxonomy" id="934143"/>
    <lineage>
        <taxon>Bacteria</taxon>
        <taxon>Pseudomonadati</taxon>
        <taxon>Pseudomonadota</taxon>
        <taxon>Gammaproteobacteria</taxon>
        <taxon>Alteromonadales</taxon>
        <taxon>Shewanellaceae</taxon>
        <taxon>Shewanella</taxon>
    </lineage>
</organism>
<dbReference type="Pfam" id="PF08668">
    <property type="entry name" value="HDOD"/>
    <property type="match status" value="1"/>
</dbReference>
<dbReference type="Gene3D" id="1.10.3210.10">
    <property type="entry name" value="Hypothetical protein af1432"/>
    <property type="match status" value="1"/>
</dbReference>
<dbReference type="InterPro" id="IPR013976">
    <property type="entry name" value="HDOD"/>
</dbReference>
<gene>
    <name evidence="2" type="ORF">L2737_05195</name>
</gene>
<evidence type="ECO:0000313" key="2">
    <source>
        <dbReference type="EMBL" id="MCL1044723.1"/>
    </source>
</evidence>
<keyword evidence="3" id="KW-1185">Reference proteome</keyword>
<comment type="caution">
    <text evidence="2">The sequence shown here is derived from an EMBL/GenBank/DDBJ whole genome shotgun (WGS) entry which is preliminary data.</text>
</comment>
<dbReference type="InterPro" id="IPR003018">
    <property type="entry name" value="GAF"/>
</dbReference>
<dbReference type="Gene3D" id="3.30.450.40">
    <property type="match status" value="1"/>
</dbReference>
<dbReference type="Proteomes" id="UP001202134">
    <property type="component" value="Unassembled WGS sequence"/>
</dbReference>
<dbReference type="InterPro" id="IPR052340">
    <property type="entry name" value="RNase_Y/CdgJ"/>
</dbReference>
<dbReference type="SUPFAM" id="SSF109604">
    <property type="entry name" value="HD-domain/PDEase-like"/>
    <property type="match status" value="1"/>
</dbReference>
<name>A0ABT0KLV6_9GAMM</name>
<evidence type="ECO:0000313" key="3">
    <source>
        <dbReference type="Proteomes" id="UP001202134"/>
    </source>
</evidence>
<dbReference type="EMBL" id="JAKIKU010000002">
    <property type="protein sequence ID" value="MCL1044723.1"/>
    <property type="molecule type" value="Genomic_DNA"/>
</dbReference>
<dbReference type="PROSITE" id="PS51833">
    <property type="entry name" value="HDOD"/>
    <property type="match status" value="1"/>
</dbReference>
<dbReference type="Pfam" id="PF01590">
    <property type="entry name" value="GAF"/>
    <property type="match status" value="1"/>
</dbReference>
<dbReference type="SUPFAM" id="SSF55781">
    <property type="entry name" value="GAF domain-like"/>
    <property type="match status" value="1"/>
</dbReference>